<dbReference type="Proteomes" id="UP000653565">
    <property type="component" value="Unassembled WGS sequence"/>
</dbReference>
<dbReference type="GO" id="GO:0006020">
    <property type="term" value="P:inositol metabolic process"/>
    <property type="evidence" value="ECO:0007669"/>
    <property type="project" value="TreeGrafter"/>
</dbReference>
<dbReference type="SUPFAM" id="SSF56655">
    <property type="entry name" value="Carbohydrate phosphatase"/>
    <property type="match status" value="1"/>
</dbReference>
<dbReference type="PANTHER" id="PTHR20854:SF39">
    <property type="entry name" value="PROTEIN QUTG"/>
    <property type="match status" value="1"/>
</dbReference>
<protein>
    <recommendedName>
        <fullName evidence="5">Histidinol phosphate phosphatase</fullName>
    </recommendedName>
</protein>
<dbReference type="GO" id="GO:0007165">
    <property type="term" value="P:signal transduction"/>
    <property type="evidence" value="ECO:0007669"/>
    <property type="project" value="TreeGrafter"/>
</dbReference>
<accession>A0A8H4M1U6</accession>
<evidence type="ECO:0000313" key="4">
    <source>
        <dbReference type="Proteomes" id="UP000653565"/>
    </source>
</evidence>
<feature type="binding site" evidence="2">
    <location>
        <position position="108"/>
    </location>
    <ligand>
        <name>Mg(2+)</name>
        <dbReference type="ChEBI" id="CHEBI:18420"/>
        <label>1</label>
        <note>catalytic</note>
    </ligand>
</feature>
<evidence type="ECO:0000256" key="1">
    <source>
        <dbReference type="ARBA" id="ARBA00009759"/>
    </source>
</evidence>
<dbReference type="AlphaFoldDB" id="A0A8H4M1U6"/>
<organism evidence="3 4">
    <name type="scientific">Aspergillus fumigatiaffinis</name>
    <dbReference type="NCBI Taxonomy" id="340414"/>
    <lineage>
        <taxon>Eukaryota</taxon>
        <taxon>Fungi</taxon>
        <taxon>Dikarya</taxon>
        <taxon>Ascomycota</taxon>
        <taxon>Pezizomycotina</taxon>
        <taxon>Eurotiomycetes</taxon>
        <taxon>Eurotiomycetidae</taxon>
        <taxon>Eurotiales</taxon>
        <taxon>Aspergillaceae</taxon>
        <taxon>Aspergillus</taxon>
        <taxon>Aspergillus subgen. Fumigati</taxon>
    </lineage>
</organism>
<comment type="cofactor">
    <cofactor evidence="2">
        <name>Mg(2+)</name>
        <dbReference type="ChEBI" id="CHEBI:18420"/>
    </cofactor>
</comment>
<feature type="binding site" evidence="2">
    <location>
        <position position="83"/>
    </location>
    <ligand>
        <name>Mg(2+)</name>
        <dbReference type="ChEBI" id="CHEBI:18420"/>
        <label>1</label>
        <note>catalytic</note>
    </ligand>
</feature>
<name>A0A8H4M1U6_9EURO</name>
<dbReference type="Pfam" id="PF00459">
    <property type="entry name" value="Inositol_P"/>
    <property type="match status" value="1"/>
</dbReference>
<reference evidence="3" key="1">
    <citation type="journal article" date="2020" name="bioRxiv">
        <title>Genomic and phenotypic heterogeneity of clinical isolates of the human pathogens Aspergillus fumigatus, Aspergillus lentulus and Aspergillus fumigatiaffinis.</title>
        <authorList>
            <person name="dos Santos R.A.C."/>
            <person name="Steenwyk J.L."/>
            <person name="Rivero-Menendez O."/>
            <person name="Mead M.E."/>
            <person name="Silva L.P."/>
            <person name="Bastos R.W."/>
            <person name="Alastruey-Izquierdo A."/>
            <person name="Goldman G.H."/>
            <person name="Rokas A."/>
        </authorList>
    </citation>
    <scope>NUCLEOTIDE SEQUENCE</scope>
    <source>
        <strain evidence="3">CNM-CM6805</strain>
    </source>
</reference>
<keyword evidence="2" id="KW-0479">Metal-binding</keyword>
<feature type="binding site" evidence="2">
    <location>
        <position position="107"/>
    </location>
    <ligand>
        <name>Mg(2+)</name>
        <dbReference type="ChEBI" id="CHEBI:18420"/>
        <label>1</label>
        <note>catalytic</note>
    </ligand>
</feature>
<evidence type="ECO:0000313" key="3">
    <source>
        <dbReference type="EMBL" id="KAF4226047.1"/>
    </source>
</evidence>
<proteinExistence type="inferred from homology"/>
<comment type="similarity">
    <text evidence="1">Belongs to the inositol monophosphatase superfamily.</text>
</comment>
<feature type="binding site" evidence="2">
    <location>
        <position position="105"/>
    </location>
    <ligand>
        <name>Mg(2+)</name>
        <dbReference type="ChEBI" id="CHEBI:18420"/>
        <label>1</label>
        <note>catalytic</note>
    </ligand>
</feature>
<dbReference type="PANTHER" id="PTHR20854">
    <property type="entry name" value="INOSITOL MONOPHOSPHATASE"/>
    <property type="match status" value="1"/>
</dbReference>
<gene>
    <name evidence="3" type="ORF">CNMCM6805_005164</name>
</gene>
<dbReference type="GO" id="GO:0008934">
    <property type="term" value="F:inositol monophosphate 1-phosphatase activity"/>
    <property type="evidence" value="ECO:0007669"/>
    <property type="project" value="TreeGrafter"/>
</dbReference>
<evidence type="ECO:0008006" key="5">
    <source>
        <dbReference type="Google" id="ProtNLM"/>
    </source>
</evidence>
<keyword evidence="4" id="KW-1185">Reference proteome</keyword>
<dbReference type="PRINTS" id="PR00377">
    <property type="entry name" value="IMPHPHTASES"/>
</dbReference>
<sequence length="125" mass="13990">MAIEFTQAQLDEIYAFAVDLGRKAGDLLLERIDRQIASDGETAYAYTEKDNAVDIVTQTDEDVETFIKTAIEKRYPEHKFLGEETYAQGQSRSYLIDAHPTWCIDPLDGIRPPATYVGKAAAKLS</sequence>
<dbReference type="EMBL" id="JAAAPX010000282">
    <property type="protein sequence ID" value="KAF4226047.1"/>
    <property type="molecule type" value="Genomic_DNA"/>
</dbReference>
<keyword evidence="2" id="KW-0460">Magnesium</keyword>
<evidence type="ECO:0000256" key="2">
    <source>
        <dbReference type="PIRSR" id="PIRSR600760-2"/>
    </source>
</evidence>
<comment type="caution">
    <text evidence="3">The sequence shown here is derived from an EMBL/GenBank/DDBJ whole genome shotgun (WGS) entry which is preliminary data.</text>
</comment>
<reference evidence="3" key="2">
    <citation type="submission" date="2020-04" db="EMBL/GenBank/DDBJ databases">
        <authorList>
            <person name="Santos R.A.C."/>
            <person name="Steenwyk J.L."/>
            <person name="Rivero-Menendez O."/>
            <person name="Mead M.E."/>
            <person name="Silva L.P."/>
            <person name="Bastos R.W."/>
            <person name="Alastruey-Izquierdo A."/>
            <person name="Goldman G.H."/>
            <person name="Rokas A."/>
        </authorList>
    </citation>
    <scope>NUCLEOTIDE SEQUENCE</scope>
    <source>
        <strain evidence="3">CNM-CM6805</strain>
    </source>
</reference>
<dbReference type="GO" id="GO:0046872">
    <property type="term" value="F:metal ion binding"/>
    <property type="evidence" value="ECO:0007669"/>
    <property type="project" value="UniProtKB-KW"/>
</dbReference>
<dbReference type="Gene3D" id="3.30.540.10">
    <property type="entry name" value="Fructose-1,6-Bisphosphatase, subunit A, domain 1"/>
    <property type="match status" value="1"/>
</dbReference>
<dbReference type="InterPro" id="IPR000760">
    <property type="entry name" value="Inositol_monophosphatase-like"/>
</dbReference>